<dbReference type="EMBL" id="KZ819213">
    <property type="protein sequence ID" value="PWY97249.1"/>
    <property type="molecule type" value="Genomic_DNA"/>
</dbReference>
<evidence type="ECO:0000259" key="6">
    <source>
        <dbReference type="PROSITE" id="PS51886"/>
    </source>
</evidence>
<evidence type="ECO:0000256" key="2">
    <source>
        <dbReference type="ARBA" id="ARBA00009540"/>
    </source>
</evidence>
<feature type="compositionally biased region" description="Low complexity" evidence="5">
    <location>
        <begin position="336"/>
        <end position="348"/>
    </location>
</feature>
<feature type="compositionally biased region" description="Basic and acidic residues" evidence="5">
    <location>
        <begin position="214"/>
        <end position="224"/>
    </location>
</feature>
<feature type="compositionally biased region" description="Low complexity" evidence="5">
    <location>
        <begin position="474"/>
        <end position="487"/>
    </location>
</feature>
<feature type="region of interest" description="Disordered" evidence="5">
    <location>
        <begin position="466"/>
        <end position="511"/>
    </location>
</feature>
<feature type="compositionally biased region" description="Low complexity" evidence="5">
    <location>
        <begin position="190"/>
        <end position="201"/>
    </location>
</feature>
<gene>
    <name evidence="7" type="ORF">BCV70DRAFT_203024</name>
</gene>
<keyword evidence="3" id="KW-0496">Mitochondrion</keyword>
<feature type="region of interest" description="Disordered" evidence="5">
    <location>
        <begin position="371"/>
        <end position="437"/>
    </location>
</feature>
<feature type="region of interest" description="Disordered" evidence="5">
    <location>
        <begin position="1"/>
        <end position="147"/>
    </location>
</feature>
<evidence type="ECO:0000256" key="5">
    <source>
        <dbReference type="SAM" id="MobiDB-lite"/>
    </source>
</evidence>
<organism evidence="7 8">
    <name type="scientific">Testicularia cyperi</name>
    <dbReference type="NCBI Taxonomy" id="1882483"/>
    <lineage>
        <taxon>Eukaryota</taxon>
        <taxon>Fungi</taxon>
        <taxon>Dikarya</taxon>
        <taxon>Basidiomycota</taxon>
        <taxon>Ustilaginomycotina</taxon>
        <taxon>Ustilaginomycetes</taxon>
        <taxon>Ustilaginales</taxon>
        <taxon>Anthracoideaceae</taxon>
        <taxon>Testicularia</taxon>
    </lineage>
</organism>
<name>A0A317XFX7_9BASI</name>
<dbReference type="InterPro" id="IPR006571">
    <property type="entry name" value="TLDc_dom"/>
</dbReference>
<dbReference type="STRING" id="1882483.A0A317XFX7"/>
<evidence type="ECO:0000256" key="3">
    <source>
        <dbReference type="ARBA" id="ARBA00023128"/>
    </source>
</evidence>
<feature type="compositionally biased region" description="Polar residues" evidence="5">
    <location>
        <begin position="56"/>
        <end position="76"/>
    </location>
</feature>
<dbReference type="Proteomes" id="UP000246740">
    <property type="component" value="Unassembled WGS sequence"/>
</dbReference>
<dbReference type="InParanoid" id="A0A317XFX7"/>
<dbReference type="PANTHER" id="PTHR23354:SF62">
    <property type="entry name" value="MUSTARD, ISOFORM V"/>
    <property type="match status" value="1"/>
</dbReference>
<reference evidence="7 8" key="1">
    <citation type="journal article" date="2018" name="Mol. Biol. Evol.">
        <title>Broad Genomic Sampling Reveals a Smut Pathogenic Ancestry of the Fungal Clade Ustilaginomycotina.</title>
        <authorList>
            <person name="Kijpornyongpan T."/>
            <person name="Mondo S.J."/>
            <person name="Barry K."/>
            <person name="Sandor L."/>
            <person name="Lee J."/>
            <person name="Lipzen A."/>
            <person name="Pangilinan J."/>
            <person name="LaButti K."/>
            <person name="Hainaut M."/>
            <person name="Henrissat B."/>
            <person name="Grigoriev I.V."/>
            <person name="Spatafora J.W."/>
            <person name="Aime M.C."/>
        </authorList>
    </citation>
    <scope>NUCLEOTIDE SEQUENCE [LARGE SCALE GENOMIC DNA]</scope>
    <source>
        <strain evidence="7 8">MCA 3645</strain>
    </source>
</reference>
<feature type="domain" description="TLDc" evidence="6">
    <location>
        <begin position="545"/>
        <end position="794"/>
    </location>
</feature>
<dbReference type="SMART" id="SM00584">
    <property type="entry name" value="TLDc"/>
    <property type="match status" value="1"/>
</dbReference>
<feature type="compositionally biased region" description="Polar residues" evidence="5">
    <location>
        <begin position="160"/>
        <end position="181"/>
    </location>
</feature>
<keyword evidence="8" id="KW-1185">Reference proteome</keyword>
<evidence type="ECO:0000256" key="4">
    <source>
        <dbReference type="ARBA" id="ARBA00040604"/>
    </source>
</evidence>
<protein>
    <recommendedName>
        <fullName evidence="4">Oxidation resistance protein 1</fullName>
    </recommendedName>
</protein>
<dbReference type="GO" id="GO:0006979">
    <property type="term" value="P:response to oxidative stress"/>
    <property type="evidence" value="ECO:0007669"/>
    <property type="project" value="TreeGrafter"/>
</dbReference>
<comment type="subcellular location">
    <subcellularLocation>
        <location evidence="1">Mitochondrion</location>
    </subcellularLocation>
</comment>
<dbReference type="PANTHER" id="PTHR23354">
    <property type="entry name" value="NUCLEOLAR PROTEIN 7/ESTROGEN RECEPTOR COACTIVATOR-RELATED"/>
    <property type="match status" value="1"/>
</dbReference>
<evidence type="ECO:0000313" key="8">
    <source>
        <dbReference type="Proteomes" id="UP000246740"/>
    </source>
</evidence>
<evidence type="ECO:0000313" key="7">
    <source>
        <dbReference type="EMBL" id="PWY97249.1"/>
    </source>
</evidence>
<dbReference type="OrthoDB" id="26679at2759"/>
<feature type="compositionally biased region" description="Low complexity" evidence="5">
    <location>
        <begin position="112"/>
        <end position="130"/>
    </location>
</feature>
<proteinExistence type="inferred from homology"/>
<dbReference type="Pfam" id="PF07534">
    <property type="entry name" value="TLD"/>
    <property type="match status" value="2"/>
</dbReference>
<feature type="region of interest" description="Disordered" evidence="5">
    <location>
        <begin position="160"/>
        <end position="352"/>
    </location>
</feature>
<sequence length="796" mass="84120">MTSPQSSLRRRGRGSISEHSGHARSESDGFGSFVEASTFPSSFDPGLSELLEDAAPSSSAPNTHQQTEGPSSNDASAKTAAAPPIDTLHFTNEDDWTDADMVGSFSPLEQRQQPLAPTPAAQSTSTAANPSMPPKRKSLGTRGASSEWSDWDSFLASHTLPTKHSASSPHAGTSSGATQTDSRAKPTNPADEAFFDAFEFATHQNRAPSPPIIDLRDVERKLNLKEQQQQKQQQPPTTSNNAEDDFFARFERQPQQALGRKSPLVLEPEQLESMHDAKTSPLPTASSHDTAADDSYFGRGRAEPKPISGGKGPRLSVSSGTGGGARTESKSPSGDAAANSFSPASPSSWTGSIRRTWSTLRGIPSELASHLPSASDFIVPPEEGETQSPTETNPGGGLFFAKDEPAHQPEPEDRPRGSLAHISDYSQSTPFGGSSHSHLGFSAGASAGSSSSSGAPLRARDLLAAGGAGGSGTGSHTSSLASSTGTLKRGPLHSNTAPISGAPGFDTTNTRRWNTGHWTLDEAGVDKDKRVIPVTLTDRREETESVIEQWHASRIQAALPPRLQLGKRWKLLYSLDQHGISLQTLYHRVSAGLDPTKSRVVSGSGAGNAEGWLRGASKAAQEAMGTTAGNGAGGAKNGHNGRLHVGGGLTSISDAGLVLAIKDEDDNVFGAFVNEKLRPQQHYYGSGECFLWKTASSSIGTGPAPTDEHIQQIEVFKWTGKNDYMVLSETTFLSVGGGNGKFGLWVDGNLEKGVSDACPAFDNEVLCDTKPRGKGEKDGEKRFTCYGLEVWAVGMD</sequence>
<dbReference type="AlphaFoldDB" id="A0A317XFX7"/>
<dbReference type="PROSITE" id="PS51886">
    <property type="entry name" value="TLDC"/>
    <property type="match status" value="1"/>
</dbReference>
<accession>A0A317XFX7</accession>
<comment type="similarity">
    <text evidence="2">Belongs to the OXR1 family.</text>
</comment>
<dbReference type="GO" id="GO:0005634">
    <property type="term" value="C:nucleus"/>
    <property type="evidence" value="ECO:0007669"/>
    <property type="project" value="TreeGrafter"/>
</dbReference>
<dbReference type="GO" id="GO:0005739">
    <property type="term" value="C:mitochondrion"/>
    <property type="evidence" value="ECO:0007669"/>
    <property type="project" value="UniProtKB-SubCell"/>
</dbReference>
<evidence type="ECO:0000256" key="1">
    <source>
        <dbReference type="ARBA" id="ARBA00004173"/>
    </source>
</evidence>
<feature type="compositionally biased region" description="Basic and acidic residues" evidence="5">
    <location>
        <begin position="401"/>
        <end position="416"/>
    </location>
</feature>